<keyword evidence="3" id="KW-1133">Transmembrane helix</keyword>
<evidence type="ECO:0000256" key="4">
    <source>
        <dbReference type="ARBA" id="ARBA00023136"/>
    </source>
</evidence>
<dbReference type="EMBL" id="JOJR01000246">
    <property type="protein sequence ID" value="RCN41198.1"/>
    <property type="molecule type" value="Genomic_DNA"/>
</dbReference>
<name>A0A368GBX5_ANCCA</name>
<organism evidence="5 6">
    <name type="scientific">Ancylostoma caninum</name>
    <name type="common">Dog hookworm</name>
    <dbReference type="NCBI Taxonomy" id="29170"/>
    <lineage>
        <taxon>Eukaryota</taxon>
        <taxon>Metazoa</taxon>
        <taxon>Ecdysozoa</taxon>
        <taxon>Nematoda</taxon>
        <taxon>Chromadorea</taxon>
        <taxon>Rhabditida</taxon>
        <taxon>Rhabditina</taxon>
        <taxon>Rhabditomorpha</taxon>
        <taxon>Strongyloidea</taxon>
        <taxon>Ancylostomatidae</taxon>
        <taxon>Ancylostomatinae</taxon>
        <taxon>Ancylostoma</taxon>
    </lineage>
</organism>
<dbReference type="GO" id="GO:0016020">
    <property type="term" value="C:membrane"/>
    <property type="evidence" value="ECO:0007669"/>
    <property type="project" value="UniProtKB-SubCell"/>
</dbReference>
<protein>
    <submittedName>
        <fullName evidence="5">Uncharacterized protein</fullName>
    </submittedName>
</protein>
<sequence>MLQKSPVVLIIAGDESEHVARALSKVFCSAFRISSPVVTFDLSSASVRSEFHARLARAVHTTFPLAILNGVDHLGWDAPLVLHAFADDSSMAPPHTLLFLTIKKAFNIPKRECEQSVME</sequence>
<dbReference type="OrthoDB" id="5877420at2759"/>
<evidence type="ECO:0000256" key="1">
    <source>
        <dbReference type="ARBA" id="ARBA00004370"/>
    </source>
</evidence>
<dbReference type="Proteomes" id="UP000252519">
    <property type="component" value="Unassembled WGS sequence"/>
</dbReference>
<evidence type="ECO:0000256" key="2">
    <source>
        <dbReference type="ARBA" id="ARBA00022692"/>
    </source>
</evidence>
<comment type="subcellular location">
    <subcellularLocation>
        <location evidence="1">Membrane</location>
    </subcellularLocation>
</comment>
<gene>
    <name evidence="5" type="ORF">ANCCAN_12836</name>
</gene>
<comment type="caution">
    <text evidence="5">The sequence shown here is derived from an EMBL/GenBank/DDBJ whole genome shotgun (WGS) entry which is preliminary data.</text>
</comment>
<proteinExistence type="predicted"/>
<evidence type="ECO:0000256" key="3">
    <source>
        <dbReference type="ARBA" id="ARBA00022989"/>
    </source>
</evidence>
<reference evidence="5 6" key="1">
    <citation type="submission" date="2014-10" db="EMBL/GenBank/DDBJ databases">
        <title>Draft genome of the hookworm Ancylostoma caninum.</title>
        <authorList>
            <person name="Mitreva M."/>
        </authorList>
    </citation>
    <scope>NUCLEOTIDE SEQUENCE [LARGE SCALE GENOMIC DNA]</scope>
    <source>
        <strain evidence="5 6">Baltimore</strain>
    </source>
</reference>
<dbReference type="Gene3D" id="3.40.50.12190">
    <property type="match status" value="1"/>
</dbReference>
<evidence type="ECO:0000313" key="5">
    <source>
        <dbReference type="EMBL" id="RCN41198.1"/>
    </source>
</evidence>
<keyword evidence="2" id="KW-0812">Transmembrane</keyword>
<accession>A0A368GBX5</accession>
<evidence type="ECO:0000313" key="6">
    <source>
        <dbReference type="Proteomes" id="UP000252519"/>
    </source>
</evidence>
<keyword evidence="6" id="KW-1185">Reference proteome</keyword>
<dbReference type="InterPro" id="IPR038599">
    <property type="entry name" value="LAP1C-like_C_sf"/>
</dbReference>
<dbReference type="AlphaFoldDB" id="A0A368GBX5"/>
<dbReference type="STRING" id="29170.A0A368GBX5"/>
<keyword evidence="4" id="KW-0472">Membrane</keyword>